<dbReference type="Pfam" id="PF13360">
    <property type="entry name" value="PQQ_2"/>
    <property type="match status" value="1"/>
</dbReference>
<dbReference type="SUPFAM" id="SSF50998">
    <property type="entry name" value="Quinoprotein alcohol dehydrogenase-like"/>
    <property type="match status" value="1"/>
</dbReference>
<dbReference type="InterPro" id="IPR015943">
    <property type="entry name" value="WD40/YVTN_repeat-like_dom_sf"/>
</dbReference>
<comment type="caution">
    <text evidence="2">The sequence shown here is derived from an EMBL/GenBank/DDBJ whole genome shotgun (WGS) entry which is preliminary data.</text>
</comment>
<dbReference type="Gene3D" id="2.130.10.10">
    <property type="entry name" value="YVTN repeat-like/Quinoprotein amine dehydrogenase"/>
    <property type="match status" value="1"/>
</dbReference>
<dbReference type="RefSeq" id="WP_251797212.1">
    <property type="nucleotide sequence ID" value="NZ_JAMQOL010000008.1"/>
</dbReference>
<evidence type="ECO:0000259" key="1">
    <source>
        <dbReference type="Pfam" id="PF13360"/>
    </source>
</evidence>
<keyword evidence="3" id="KW-1185">Reference proteome</keyword>
<dbReference type="InterPro" id="IPR002372">
    <property type="entry name" value="PQQ_rpt_dom"/>
</dbReference>
<proteinExistence type="predicted"/>
<dbReference type="Proteomes" id="UP001523216">
    <property type="component" value="Unassembled WGS sequence"/>
</dbReference>
<feature type="domain" description="Pyrrolo-quinoline quinone repeat" evidence="1">
    <location>
        <begin position="88"/>
        <end position="188"/>
    </location>
</feature>
<dbReference type="EMBL" id="JAMQOL010000008">
    <property type="protein sequence ID" value="MCM4077338.1"/>
    <property type="molecule type" value="Genomic_DNA"/>
</dbReference>
<dbReference type="InterPro" id="IPR011047">
    <property type="entry name" value="Quinoprotein_ADH-like_sf"/>
</dbReference>
<dbReference type="SMART" id="SM00564">
    <property type="entry name" value="PQQ"/>
    <property type="match status" value="2"/>
</dbReference>
<reference evidence="2 3" key="1">
    <citation type="submission" date="2022-06" db="EMBL/GenBank/DDBJ databases">
        <title>Actinoplanes abujensis sp. nov., isolated from Nigerian arid soil.</title>
        <authorList>
            <person name="Ding P."/>
        </authorList>
    </citation>
    <scope>NUCLEOTIDE SEQUENCE [LARGE SCALE GENOMIC DNA]</scope>
    <source>
        <strain evidence="3">TRM88002</strain>
    </source>
</reference>
<protein>
    <submittedName>
        <fullName evidence="2">PQQ-like beta-propeller repeat protein</fullName>
    </submittedName>
</protein>
<name>A0ABT0XU88_9ACTN</name>
<gene>
    <name evidence="2" type="ORF">LXN57_07135</name>
</gene>
<evidence type="ECO:0000313" key="2">
    <source>
        <dbReference type="EMBL" id="MCM4077338.1"/>
    </source>
</evidence>
<organism evidence="2 3">
    <name type="scientific">Paractinoplanes hotanensis</name>
    <dbReference type="NCBI Taxonomy" id="2906497"/>
    <lineage>
        <taxon>Bacteria</taxon>
        <taxon>Bacillati</taxon>
        <taxon>Actinomycetota</taxon>
        <taxon>Actinomycetes</taxon>
        <taxon>Micromonosporales</taxon>
        <taxon>Micromonosporaceae</taxon>
        <taxon>Paractinoplanes</taxon>
    </lineage>
</organism>
<accession>A0ABT0XU88</accession>
<sequence length="353" mass="36747">MSRVLLRSLVAVVLAAAAALVGWRVLGPAEVLSPASGGYPDPVSSGPGVTGRTNMAPLIVDERLRVYAGKRQVRADSPVDAKSVNTARWSLRRWPAQVAGVVASGPTVVSRWSDGELIAIDGRTGREAWRVGTDLPAPAAEGHRTGASIVWAPVGLYVGDGAVLVAGGGRLVAYEVASGAQRWAADVPCADGFTTLGGQFFCSSGGYSLSSGAALTPYPNGPFVPIACEVGRSGCAGLRDRNGQGYFADGRALRRSVDLDKPDSTIVAGKAVTVPANVQALGVSRGRLVTLTPDRHLRVDGGPDFPLAVGTEALTWKPGLWQVTDDFVAIERLDEDSADGYFTVDTVIIASVR</sequence>
<evidence type="ECO:0000313" key="3">
    <source>
        <dbReference type="Proteomes" id="UP001523216"/>
    </source>
</evidence>
<dbReference type="InterPro" id="IPR018391">
    <property type="entry name" value="PQQ_b-propeller_rpt"/>
</dbReference>